<protein>
    <submittedName>
        <fullName evidence="1">Duf967 domain protein</fullName>
    </submittedName>
</protein>
<name>A0A9P6GG25_9PLEO</name>
<sequence>MASTTTTTTFKPLGEAPRDIDQIIAQERASSLPSFNARVAHRLGTALHTRLLTFLAPACIHIATCSTPPHVLYHATTHDGTALDNDLWIARKRASVIRFGASTWRLHVKYEGDEAVFAGKVGGEANAGAYAIHGGGVPVYVRGCEWPVAVCVVSGLKQWDDHMVVVEELAGVCRALEEEQEREGGK</sequence>
<dbReference type="Pfam" id="PF03928">
    <property type="entry name" value="HbpS-like"/>
    <property type="match status" value="1"/>
</dbReference>
<dbReference type="SUPFAM" id="SSF143744">
    <property type="entry name" value="GlcG-like"/>
    <property type="match status" value="1"/>
</dbReference>
<dbReference type="InterPro" id="IPR010371">
    <property type="entry name" value="YBR137W-like"/>
</dbReference>
<keyword evidence="2" id="KW-1185">Reference proteome</keyword>
<dbReference type="AlphaFoldDB" id="A0A9P6GG25"/>
<dbReference type="OrthoDB" id="2209940at2759"/>
<reference evidence="1" key="1">
    <citation type="journal article" date="2020" name="Mol. Plant Microbe Interact.">
        <title>Genome Sequence of the Biocontrol Agent Coniothyrium minitans strain Conio (IMI 134523).</title>
        <authorList>
            <person name="Patel D."/>
            <person name="Shittu T.A."/>
            <person name="Baroncelli R."/>
            <person name="Muthumeenakshi S."/>
            <person name="Osborne T.H."/>
            <person name="Janganan T.K."/>
            <person name="Sreenivasaprasad S."/>
        </authorList>
    </citation>
    <scope>NUCLEOTIDE SEQUENCE</scope>
    <source>
        <strain evidence="1">Conio</strain>
    </source>
</reference>
<dbReference type="Gene3D" id="3.30.450.150">
    <property type="entry name" value="Haem-degrading domain"/>
    <property type="match status" value="1"/>
</dbReference>
<organism evidence="1 2">
    <name type="scientific">Paraphaeosphaeria minitans</name>
    <dbReference type="NCBI Taxonomy" id="565426"/>
    <lineage>
        <taxon>Eukaryota</taxon>
        <taxon>Fungi</taxon>
        <taxon>Dikarya</taxon>
        <taxon>Ascomycota</taxon>
        <taxon>Pezizomycotina</taxon>
        <taxon>Dothideomycetes</taxon>
        <taxon>Pleosporomycetidae</taxon>
        <taxon>Pleosporales</taxon>
        <taxon>Massarineae</taxon>
        <taxon>Didymosphaeriaceae</taxon>
        <taxon>Paraphaeosphaeria</taxon>
    </lineage>
</organism>
<comment type="caution">
    <text evidence="1">The sequence shown here is derived from an EMBL/GenBank/DDBJ whole genome shotgun (WGS) entry which is preliminary data.</text>
</comment>
<dbReference type="GO" id="GO:0006620">
    <property type="term" value="P:post-translational protein targeting to endoplasmic reticulum membrane"/>
    <property type="evidence" value="ECO:0007669"/>
    <property type="project" value="TreeGrafter"/>
</dbReference>
<accession>A0A9P6GG25</accession>
<gene>
    <name evidence="1" type="ORF">PMIN01_07662</name>
</gene>
<dbReference type="GO" id="GO:0072380">
    <property type="term" value="C:TRC complex"/>
    <property type="evidence" value="ECO:0007669"/>
    <property type="project" value="TreeGrafter"/>
</dbReference>
<dbReference type="PANTHER" id="PTHR28255">
    <property type="match status" value="1"/>
</dbReference>
<proteinExistence type="predicted"/>
<dbReference type="InterPro" id="IPR005624">
    <property type="entry name" value="PduO/GlcC-like"/>
</dbReference>
<dbReference type="PANTHER" id="PTHR28255:SF1">
    <property type="entry name" value="UPF0303 PROTEIN YBR137W"/>
    <property type="match status" value="1"/>
</dbReference>
<dbReference type="Proteomes" id="UP000756921">
    <property type="component" value="Unassembled WGS sequence"/>
</dbReference>
<evidence type="ECO:0000313" key="1">
    <source>
        <dbReference type="EMBL" id="KAF9734759.1"/>
    </source>
</evidence>
<dbReference type="EMBL" id="WJXW01000007">
    <property type="protein sequence ID" value="KAF9734759.1"/>
    <property type="molecule type" value="Genomic_DNA"/>
</dbReference>
<dbReference type="InterPro" id="IPR038084">
    <property type="entry name" value="PduO/GlcC-like_sf"/>
</dbReference>
<evidence type="ECO:0000313" key="2">
    <source>
        <dbReference type="Proteomes" id="UP000756921"/>
    </source>
</evidence>